<organism evidence="2 3">
    <name type="scientific">Rugamonas aquatica</name>
    <dbReference type="NCBI Taxonomy" id="2743357"/>
    <lineage>
        <taxon>Bacteria</taxon>
        <taxon>Pseudomonadati</taxon>
        <taxon>Pseudomonadota</taxon>
        <taxon>Betaproteobacteria</taxon>
        <taxon>Burkholderiales</taxon>
        <taxon>Oxalobacteraceae</taxon>
        <taxon>Telluria group</taxon>
        <taxon>Rugamonas</taxon>
    </lineage>
</organism>
<dbReference type="InterPro" id="IPR012843">
    <property type="entry name" value="YscD"/>
</dbReference>
<sequence>MPDDATLLPNERVAPSEHPLELRVLDGVQRGCRVGLKSGLYRVGSTERCDILLEGAAPGCLAFALYVGHGAMALEAIDEGVLLDGEAVVGLHALRQGQLIAVGEHRFVVGEAGAEWSDYAPALGSIGAEEEPAVPVAAVATEVAVEAPDMSEIAVSAVTQGTAVALRRALKRGGWLVAAVLVMGGATELIAATYATPRSVVAASAAPKPQPLEALVAAARDHAALKLVALPGKRWCLSGYVRTGQQRAELARAARRIEPALRIDVSADDELEQMAHDTLARFPQSGLEVASVRFGELTLSGHASGVAKLKRVTTALQDDSPGLRQIHAEATNVEAALQVLGELLAEAGLGDRVTARLDDERLLVEGRLDETQRSSWNAVRYQLEVRFGADLPLTESFAAAGAAPARQPSNGDVLLTVGGAVPYVMLRDGQKEGRRAAGGTP</sequence>
<evidence type="ECO:0000313" key="2">
    <source>
        <dbReference type="EMBL" id="MQA40546.1"/>
    </source>
</evidence>
<feature type="domain" description="YscD-like Bon-like" evidence="1">
    <location>
        <begin position="336"/>
        <end position="395"/>
    </location>
</feature>
<dbReference type="SUPFAM" id="SSF49879">
    <property type="entry name" value="SMAD/FHA domain"/>
    <property type="match status" value="1"/>
</dbReference>
<dbReference type="Gene3D" id="2.60.200.20">
    <property type="match status" value="1"/>
</dbReference>
<dbReference type="NCBIfam" id="TIGR02500">
    <property type="entry name" value="type_III_yscD"/>
    <property type="match status" value="1"/>
</dbReference>
<reference evidence="2 3" key="1">
    <citation type="submission" date="2019-10" db="EMBL/GenBank/DDBJ databases">
        <title>Two novel species isolated from a subtropical stream in China.</title>
        <authorList>
            <person name="Lu H."/>
        </authorList>
    </citation>
    <scope>NUCLEOTIDE SEQUENCE [LARGE SCALE GENOMIC DNA]</scope>
    <source>
        <strain evidence="2 3">FT29W</strain>
    </source>
</reference>
<dbReference type="CDD" id="cd00060">
    <property type="entry name" value="FHA"/>
    <property type="match status" value="1"/>
</dbReference>
<evidence type="ECO:0000259" key="1">
    <source>
        <dbReference type="Pfam" id="PF21934"/>
    </source>
</evidence>
<dbReference type="InterPro" id="IPR053946">
    <property type="entry name" value="YscD_ppl_3rd"/>
</dbReference>
<proteinExistence type="predicted"/>
<keyword evidence="3" id="KW-1185">Reference proteome</keyword>
<dbReference type="InterPro" id="IPR008984">
    <property type="entry name" value="SMAD_FHA_dom_sf"/>
</dbReference>
<dbReference type="Proteomes" id="UP000440498">
    <property type="component" value="Unassembled WGS sequence"/>
</dbReference>
<gene>
    <name evidence="2" type="ORF">GEV02_20540</name>
</gene>
<comment type="caution">
    <text evidence="2">The sequence shown here is derived from an EMBL/GenBank/DDBJ whole genome shotgun (WGS) entry which is preliminary data.</text>
</comment>
<protein>
    <submittedName>
        <fullName evidence="2">EscD/YscD/HrpQ family type III secretion system inner membrane ring protein</fullName>
    </submittedName>
</protein>
<evidence type="ECO:0000313" key="3">
    <source>
        <dbReference type="Proteomes" id="UP000440498"/>
    </source>
</evidence>
<dbReference type="EMBL" id="WHUG01000009">
    <property type="protein sequence ID" value="MQA40546.1"/>
    <property type="molecule type" value="Genomic_DNA"/>
</dbReference>
<dbReference type="RefSeq" id="WP_152839848.1">
    <property type="nucleotide sequence ID" value="NZ_WHUG01000009.1"/>
</dbReference>
<dbReference type="AlphaFoldDB" id="A0A6A7N683"/>
<dbReference type="Pfam" id="PF21934">
    <property type="entry name" value="Yop-YscD_ppl_3rd"/>
    <property type="match status" value="1"/>
</dbReference>
<name>A0A6A7N683_9BURK</name>
<accession>A0A6A7N683</accession>